<comment type="caution">
    <text evidence="1">The sequence shown here is derived from an EMBL/GenBank/DDBJ whole genome shotgun (WGS) entry which is preliminary data.</text>
</comment>
<evidence type="ECO:0000313" key="2">
    <source>
        <dbReference type="Proteomes" id="UP001139031"/>
    </source>
</evidence>
<sequence>MPEVGTWMLGVWSDEAVNIDTNDCSVTHLKIDADGKAYRGGFRCGSTAPTYDEAYVWEPDGEDAIVMRAEDDANASAWRIPLGTNMLTQRQECDLLVTVPIVDGELSDNPRVTYVRGAVCTRAYTSCPGGAGNCDAYKTVWCEEPPPPCEDETAP</sequence>
<evidence type="ECO:0008006" key="3">
    <source>
        <dbReference type="Google" id="ProtNLM"/>
    </source>
</evidence>
<protein>
    <recommendedName>
        <fullName evidence="3">Lipoprotein</fullName>
    </recommendedName>
</protein>
<dbReference type="EMBL" id="JAIRAU010000049">
    <property type="protein sequence ID" value="MBZ5714662.1"/>
    <property type="molecule type" value="Genomic_DNA"/>
</dbReference>
<organism evidence="1 2">
    <name type="scientific">Nannocystis pusilla</name>
    <dbReference type="NCBI Taxonomy" id="889268"/>
    <lineage>
        <taxon>Bacteria</taxon>
        <taxon>Pseudomonadati</taxon>
        <taxon>Myxococcota</taxon>
        <taxon>Polyangia</taxon>
        <taxon>Nannocystales</taxon>
        <taxon>Nannocystaceae</taxon>
        <taxon>Nannocystis</taxon>
    </lineage>
</organism>
<keyword evidence="2" id="KW-1185">Reference proteome</keyword>
<dbReference type="RefSeq" id="WP_224196396.1">
    <property type="nucleotide sequence ID" value="NZ_JAIRAU010000049.1"/>
</dbReference>
<name>A0ABS7U2S2_9BACT</name>
<gene>
    <name evidence="1" type="ORF">K7C98_35980</name>
</gene>
<evidence type="ECO:0000313" key="1">
    <source>
        <dbReference type="EMBL" id="MBZ5714662.1"/>
    </source>
</evidence>
<reference evidence="1" key="1">
    <citation type="submission" date="2021-08" db="EMBL/GenBank/DDBJ databases">
        <authorList>
            <person name="Stevens D.C."/>
        </authorList>
    </citation>
    <scope>NUCLEOTIDE SEQUENCE</scope>
    <source>
        <strain evidence="1">DSM 53165</strain>
    </source>
</reference>
<dbReference type="Proteomes" id="UP001139031">
    <property type="component" value="Unassembled WGS sequence"/>
</dbReference>
<proteinExistence type="predicted"/>
<accession>A0ABS7U2S2</accession>